<sequence length="149" mass="17463">MKQFFKRTSQSYSLCFLFSSPEVKCHVEIQKAIWTVSFYNEIERFLLLKLKHCTEKIHRFFCNPNGKCKFWKHVEAASTKHCIKTLKSAMQVIALSIHNSRARSTTHCWIIVAKITNSVLNMQMFNSKNGSKTFTRNYKQLTSKVSQIF</sequence>
<reference evidence="1 2" key="1">
    <citation type="submission" date="2015-04" db="EMBL/GenBank/DDBJ databases">
        <authorList>
            <person name="Syromyatnikov M.Y."/>
            <person name="Popov V.N."/>
        </authorList>
    </citation>
    <scope>NUCLEOTIDE SEQUENCE [LARGE SCALE GENOMIC DNA]</scope>
</reference>
<dbReference type="EMBL" id="CVRI01000021">
    <property type="protein sequence ID" value="CRK91427.1"/>
    <property type="molecule type" value="Genomic_DNA"/>
</dbReference>
<accession>A0A1J1HTV2</accession>
<name>A0A1J1HTV2_9DIPT</name>
<evidence type="ECO:0000313" key="1">
    <source>
        <dbReference type="EMBL" id="CRK91427.1"/>
    </source>
</evidence>
<evidence type="ECO:0000313" key="2">
    <source>
        <dbReference type="Proteomes" id="UP000183832"/>
    </source>
</evidence>
<dbReference type="AlphaFoldDB" id="A0A1J1HTV2"/>
<organism evidence="1 2">
    <name type="scientific">Clunio marinus</name>
    <dbReference type="NCBI Taxonomy" id="568069"/>
    <lineage>
        <taxon>Eukaryota</taxon>
        <taxon>Metazoa</taxon>
        <taxon>Ecdysozoa</taxon>
        <taxon>Arthropoda</taxon>
        <taxon>Hexapoda</taxon>
        <taxon>Insecta</taxon>
        <taxon>Pterygota</taxon>
        <taxon>Neoptera</taxon>
        <taxon>Endopterygota</taxon>
        <taxon>Diptera</taxon>
        <taxon>Nematocera</taxon>
        <taxon>Chironomoidea</taxon>
        <taxon>Chironomidae</taxon>
        <taxon>Clunio</taxon>
    </lineage>
</organism>
<protein>
    <submittedName>
        <fullName evidence="1">CLUMA_CG005099, isoform A</fullName>
    </submittedName>
</protein>
<keyword evidence="2" id="KW-1185">Reference proteome</keyword>
<dbReference type="Proteomes" id="UP000183832">
    <property type="component" value="Unassembled WGS sequence"/>
</dbReference>
<gene>
    <name evidence="1" type="ORF">CLUMA_CG005099</name>
</gene>
<proteinExistence type="predicted"/>